<dbReference type="SUPFAM" id="SSF53098">
    <property type="entry name" value="Ribonuclease H-like"/>
    <property type="match status" value="1"/>
</dbReference>
<sequence length="231" mass="25820">MERASRDYNVQFNGAIIVTTVTNDSLKVESVLAELRASLSRTPTREFLCYNSTSTDIDVDRNIGLDVKYKCDSKENSIATVQLCHGKLCLVIQLPYLDSIPNTLKRFFEETTINFVGVGIKQVASQLERDYGLKCANTVELGYLFAKIRGRGSDHYSNLELAELTAEILGVAIVKPQGIVHSDWGARFLTSEQVNYATVNASASFACLKKLSTHDEYDYKMTNLLTRGFCY</sequence>
<gene>
    <name evidence="4" type="ORF">MKW94_021524</name>
</gene>
<evidence type="ECO:0000259" key="3">
    <source>
        <dbReference type="Pfam" id="PF01612"/>
    </source>
</evidence>
<dbReference type="GO" id="GO:0008408">
    <property type="term" value="F:3'-5' exonuclease activity"/>
    <property type="evidence" value="ECO:0007669"/>
    <property type="project" value="InterPro"/>
</dbReference>
<evidence type="ECO:0000256" key="2">
    <source>
        <dbReference type="ARBA" id="ARBA00022801"/>
    </source>
</evidence>
<dbReference type="InterPro" id="IPR036397">
    <property type="entry name" value="RNaseH_sf"/>
</dbReference>
<name>A0AA41RJZ3_PAPNU</name>
<evidence type="ECO:0000313" key="5">
    <source>
        <dbReference type="Proteomes" id="UP001177140"/>
    </source>
</evidence>
<evidence type="ECO:0000256" key="1">
    <source>
        <dbReference type="ARBA" id="ARBA00022722"/>
    </source>
</evidence>
<protein>
    <recommendedName>
        <fullName evidence="3">3'-5' exonuclease domain-containing protein</fullName>
    </recommendedName>
</protein>
<dbReference type="Proteomes" id="UP001177140">
    <property type="component" value="Unassembled WGS sequence"/>
</dbReference>
<dbReference type="InterPro" id="IPR002562">
    <property type="entry name" value="3'-5'_exonuclease_dom"/>
</dbReference>
<dbReference type="CDD" id="cd06141">
    <property type="entry name" value="WRN_exo"/>
    <property type="match status" value="1"/>
</dbReference>
<dbReference type="Gene3D" id="3.30.420.10">
    <property type="entry name" value="Ribonuclease H-like superfamily/Ribonuclease H"/>
    <property type="match status" value="1"/>
</dbReference>
<dbReference type="InterPro" id="IPR012337">
    <property type="entry name" value="RNaseH-like_sf"/>
</dbReference>
<organism evidence="4 5">
    <name type="scientific">Papaver nudicaule</name>
    <name type="common">Iceland poppy</name>
    <dbReference type="NCBI Taxonomy" id="74823"/>
    <lineage>
        <taxon>Eukaryota</taxon>
        <taxon>Viridiplantae</taxon>
        <taxon>Streptophyta</taxon>
        <taxon>Embryophyta</taxon>
        <taxon>Tracheophyta</taxon>
        <taxon>Spermatophyta</taxon>
        <taxon>Magnoliopsida</taxon>
        <taxon>Ranunculales</taxon>
        <taxon>Papaveraceae</taxon>
        <taxon>Papaveroideae</taxon>
        <taxon>Papaver</taxon>
    </lineage>
</organism>
<dbReference type="GO" id="GO:0005634">
    <property type="term" value="C:nucleus"/>
    <property type="evidence" value="ECO:0007669"/>
    <property type="project" value="TreeGrafter"/>
</dbReference>
<dbReference type="Pfam" id="PF01612">
    <property type="entry name" value="DNA_pol_A_exo1"/>
    <property type="match status" value="1"/>
</dbReference>
<comment type="caution">
    <text evidence="4">The sequence shown here is derived from an EMBL/GenBank/DDBJ whole genome shotgun (WGS) entry which is preliminary data.</text>
</comment>
<accession>A0AA41RJZ3</accession>
<dbReference type="GO" id="GO:0003676">
    <property type="term" value="F:nucleic acid binding"/>
    <property type="evidence" value="ECO:0007669"/>
    <property type="project" value="InterPro"/>
</dbReference>
<dbReference type="EMBL" id="JAJJMA010003757">
    <property type="protein sequence ID" value="MCL7021712.1"/>
    <property type="molecule type" value="Genomic_DNA"/>
</dbReference>
<dbReference type="PANTHER" id="PTHR13620">
    <property type="entry name" value="3-5 EXONUCLEASE"/>
    <property type="match status" value="1"/>
</dbReference>
<keyword evidence="1" id="KW-0540">Nuclease</keyword>
<dbReference type="InterPro" id="IPR051132">
    <property type="entry name" value="3-5_Exonuclease_domain"/>
</dbReference>
<keyword evidence="2" id="KW-0378">Hydrolase</keyword>
<feature type="domain" description="3'-5' exonuclease" evidence="3">
    <location>
        <begin position="70"/>
        <end position="211"/>
    </location>
</feature>
<dbReference type="GO" id="GO:0006139">
    <property type="term" value="P:nucleobase-containing compound metabolic process"/>
    <property type="evidence" value="ECO:0007669"/>
    <property type="project" value="InterPro"/>
</dbReference>
<proteinExistence type="predicted"/>
<dbReference type="AlphaFoldDB" id="A0AA41RJZ3"/>
<dbReference type="PANTHER" id="PTHR13620:SF121">
    <property type="entry name" value="EMB|CAB82946.1-RELATED"/>
    <property type="match status" value="1"/>
</dbReference>
<reference evidence="4" key="1">
    <citation type="submission" date="2022-03" db="EMBL/GenBank/DDBJ databases">
        <title>A functionally conserved STORR gene fusion in Papaver species that diverged 16.8 million years ago.</title>
        <authorList>
            <person name="Catania T."/>
        </authorList>
    </citation>
    <scope>NUCLEOTIDE SEQUENCE</scope>
    <source>
        <strain evidence="4">S-191538</strain>
    </source>
</reference>
<keyword evidence="5" id="KW-1185">Reference proteome</keyword>
<evidence type="ECO:0000313" key="4">
    <source>
        <dbReference type="EMBL" id="MCL7021712.1"/>
    </source>
</evidence>
<dbReference type="GO" id="GO:0005737">
    <property type="term" value="C:cytoplasm"/>
    <property type="evidence" value="ECO:0007669"/>
    <property type="project" value="TreeGrafter"/>
</dbReference>